<evidence type="ECO:0000313" key="4">
    <source>
        <dbReference type="EMBL" id="CAF3524000.1"/>
    </source>
</evidence>
<dbReference type="Proteomes" id="UP000677228">
    <property type="component" value="Unassembled WGS sequence"/>
</dbReference>
<feature type="compositionally biased region" description="Polar residues" evidence="1">
    <location>
        <begin position="246"/>
        <end position="258"/>
    </location>
</feature>
<evidence type="ECO:0000256" key="1">
    <source>
        <dbReference type="SAM" id="MobiDB-lite"/>
    </source>
</evidence>
<protein>
    <recommendedName>
        <fullName evidence="2">DhaL domain-containing protein</fullName>
    </recommendedName>
</protein>
<dbReference type="PROSITE" id="PS51480">
    <property type="entry name" value="DHAL"/>
    <property type="match status" value="1"/>
</dbReference>
<feature type="region of interest" description="Disordered" evidence="1">
    <location>
        <begin position="246"/>
        <end position="295"/>
    </location>
</feature>
<dbReference type="Proteomes" id="UP000682733">
    <property type="component" value="Unassembled WGS sequence"/>
</dbReference>
<dbReference type="SUPFAM" id="SSF101473">
    <property type="entry name" value="DhaL-like"/>
    <property type="match status" value="1"/>
</dbReference>
<organism evidence="4 5">
    <name type="scientific">Didymodactylos carnosus</name>
    <dbReference type="NCBI Taxonomy" id="1234261"/>
    <lineage>
        <taxon>Eukaryota</taxon>
        <taxon>Metazoa</taxon>
        <taxon>Spiralia</taxon>
        <taxon>Gnathifera</taxon>
        <taxon>Rotifera</taxon>
        <taxon>Eurotatoria</taxon>
        <taxon>Bdelloidea</taxon>
        <taxon>Philodinida</taxon>
        <taxon>Philodinidae</taxon>
        <taxon>Didymodactylos</taxon>
    </lineage>
</organism>
<name>A0A8S2GJS2_9BILA</name>
<dbReference type="EMBL" id="CAJOBA010000335">
    <property type="protein sequence ID" value="CAF3524000.1"/>
    <property type="molecule type" value="Genomic_DNA"/>
</dbReference>
<dbReference type="SMART" id="SM01121">
    <property type="entry name" value="Dak1_2"/>
    <property type="match status" value="1"/>
</dbReference>
<dbReference type="PANTHER" id="PTHR33434">
    <property type="entry name" value="DEGV DOMAIN-CONTAINING PROTEIN DR_1986-RELATED"/>
    <property type="match status" value="1"/>
</dbReference>
<dbReference type="Pfam" id="PF21645">
    <property type="entry name" value="FakA-like_M"/>
    <property type="match status" value="1"/>
</dbReference>
<feature type="domain" description="DhaL" evidence="2">
    <location>
        <begin position="1"/>
        <end position="153"/>
    </location>
</feature>
<gene>
    <name evidence="3" type="ORF">OVA965_LOCUS1725</name>
    <name evidence="4" type="ORF">TMI583_LOCUS1725</name>
</gene>
<dbReference type="SMART" id="SM01120">
    <property type="entry name" value="Dak2"/>
    <property type="match status" value="1"/>
</dbReference>
<dbReference type="AlphaFoldDB" id="A0A8S2GJS2"/>
<accession>A0A8S2GJS2</accession>
<reference evidence="4" key="1">
    <citation type="submission" date="2021-02" db="EMBL/GenBank/DDBJ databases">
        <authorList>
            <person name="Nowell W R."/>
        </authorList>
    </citation>
    <scope>NUCLEOTIDE SEQUENCE</scope>
</reference>
<comment type="caution">
    <text evidence="4">The sequence shown here is derived from an EMBL/GenBank/DDBJ whole genome shotgun (WGS) entry which is preliminary data.</text>
</comment>
<dbReference type="PANTHER" id="PTHR33434:SF4">
    <property type="entry name" value="PHOSPHATASE PROTEIN"/>
    <property type="match status" value="1"/>
</dbReference>
<dbReference type="GO" id="GO:0006071">
    <property type="term" value="P:glycerol metabolic process"/>
    <property type="evidence" value="ECO:0007669"/>
    <property type="project" value="InterPro"/>
</dbReference>
<dbReference type="InterPro" id="IPR036117">
    <property type="entry name" value="DhaL_dom_sf"/>
</dbReference>
<dbReference type="Pfam" id="PF13684">
    <property type="entry name" value="FakA-like_C"/>
    <property type="match status" value="1"/>
</dbReference>
<sequence length="498" mass="54370">MTVSGAFDYINPVDDVDTMSKQYARGLLMNARGNSGAILSQIFRGFAQALVGKTDIDDSATAITAFVMAKEVGYKSVLAPVEGTILTVIRMTAEDLEKNQKEYRTPEQVFSAAVTFAKQALDKTPSLLPMLKKAGVVDSANKDVLLIGASPESNKGVSAENDVANADYGYCCEVIVRQTKAQAKAFNEAKLKKSLSELADSLVTVQDEDIVKVHAHSPHPGKFLEIAHALGDFHKVKIDNMSVQAQEHSMRLTGQQENGQHKKAVNAKPKNGSNHEVEKHASDKNGSLAKLSKKNEEPRVKQAVIVTVPSKAIGEMLKREYGVDAYIDQERAGNPSTGDFDQAIRQAHAETVFLVTDSSNNQLSAGNAIKLQENCVVNLIGARTIIEAIAAALSFNAQTHPRYNYRRMRNAIRLVETGLVSTSIRSIRYDDLIVRKDDFIGVVNKKVSVASKNLDITLAKTIRLMLKRKPNTKLIQVICGKQAPKASTNELKKIIATE</sequence>
<dbReference type="InterPro" id="IPR048394">
    <property type="entry name" value="FakA-like_M"/>
</dbReference>
<dbReference type="Gene3D" id="1.25.40.340">
    <property type="match status" value="1"/>
</dbReference>
<dbReference type="InterPro" id="IPR033470">
    <property type="entry name" value="FakA-like_C"/>
</dbReference>
<evidence type="ECO:0000313" key="5">
    <source>
        <dbReference type="Proteomes" id="UP000682733"/>
    </source>
</evidence>
<evidence type="ECO:0000313" key="3">
    <source>
        <dbReference type="EMBL" id="CAF0746019.1"/>
    </source>
</evidence>
<dbReference type="InterPro" id="IPR004007">
    <property type="entry name" value="DhaL_dom"/>
</dbReference>
<dbReference type="Pfam" id="PF02734">
    <property type="entry name" value="Dak2"/>
    <property type="match status" value="1"/>
</dbReference>
<proteinExistence type="predicted"/>
<dbReference type="GO" id="GO:0004371">
    <property type="term" value="F:glycerone kinase activity"/>
    <property type="evidence" value="ECO:0007669"/>
    <property type="project" value="InterPro"/>
</dbReference>
<evidence type="ECO:0000259" key="2">
    <source>
        <dbReference type="PROSITE" id="PS51480"/>
    </source>
</evidence>
<feature type="compositionally biased region" description="Basic and acidic residues" evidence="1">
    <location>
        <begin position="273"/>
        <end position="283"/>
    </location>
</feature>
<dbReference type="InterPro" id="IPR050270">
    <property type="entry name" value="DegV_domain_contain"/>
</dbReference>
<dbReference type="EMBL" id="CAJNOK010000335">
    <property type="protein sequence ID" value="CAF0746019.1"/>
    <property type="molecule type" value="Genomic_DNA"/>
</dbReference>